<keyword evidence="2" id="KW-1185">Reference proteome</keyword>
<gene>
    <name evidence="1" type="ORF">RFB13_00840</name>
</gene>
<protein>
    <submittedName>
        <fullName evidence="1">Uncharacterized protein</fullName>
    </submittedName>
</protein>
<sequence>MDHGDSSGLLISQKTLAKVRQVAPVAHRAGLSAFPLSFPVKLSSTGQLLQAEHMVVAILE</sequence>
<proteinExistence type="predicted"/>
<name>A0ABY9PNA4_SERFO</name>
<reference evidence="1 2" key="1">
    <citation type="submission" date="2023-08" db="EMBL/GenBank/DDBJ databases">
        <title>Complete Genome and Methylome dissection of Serratia fonticola NEB369.</title>
        <authorList>
            <person name="Fomenkov A."/>
            <person name="Roberts R.D."/>
        </authorList>
    </citation>
    <scope>NUCLEOTIDE SEQUENCE [LARGE SCALE GENOMIC DNA]</scope>
    <source>
        <strain evidence="1 2">NEB369</strain>
    </source>
</reference>
<evidence type="ECO:0000313" key="1">
    <source>
        <dbReference type="EMBL" id="WMT14935.1"/>
    </source>
</evidence>
<organism evidence="1 2">
    <name type="scientific">Serratia fonticola</name>
    <dbReference type="NCBI Taxonomy" id="47917"/>
    <lineage>
        <taxon>Bacteria</taxon>
        <taxon>Pseudomonadati</taxon>
        <taxon>Pseudomonadota</taxon>
        <taxon>Gammaproteobacteria</taxon>
        <taxon>Enterobacterales</taxon>
        <taxon>Yersiniaceae</taxon>
        <taxon>Serratia</taxon>
    </lineage>
</organism>
<evidence type="ECO:0000313" key="2">
    <source>
        <dbReference type="Proteomes" id="UP001235341"/>
    </source>
</evidence>
<accession>A0ABY9PNA4</accession>
<dbReference type="EMBL" id="CP133586">
    <property type="protein sequence ID" value="WMT14935.1"/>
    <property type="molecule type" value="Genomic_DNA"/>
</dbReference>
<dbReference type="Proteomes" id="UP001235341">
    <property type="component" value="Chromosome"/>
</dbReference>
<dbReference type="RefSeq" id="WP_196061410.1">
    <property type="nucleotide sequence ID" value="NZ_CP133586.1"/>
</dbReference>